<proteinExistence type="predicted"/>
<reference evidence="1 2" key="1">
    <citation type="submission" date="2019-03" db="EMBL/GenBank/DDBJ databases">
        <title>Genomic Encyclopedia of Archaeal and Bacterial Type Strains, Phase II (KMG-II): from individual species to whole genera.</title>
        <authorList>
            <person name="Goeker M."/>
        </authorList>
    </citation>
    <scope>NUCLEOTIDE SEQUENCE [LARGE SCALE GENOMIC DNA]</scope>
    <source>
        <strain evidence="1 2">DSM 19034</strain>
    </source>
</reference>
<evidence type="ECO:0000313" key="1">
    <source>
        <dbReference type="EMBL" id="TDO23856.1"/>
    </source>
</evidence>
<evidence type="ECO:0000313" key="2">
    <source>
        <dbReference type="Proteomes" id="UP000295499"/>
    </source>
</evidence>
<sequence length="166" mass="19332">MDHEIYLSIFREVAEELVQQELLPEDLSINAGIFLDSVCLKLYKKQWTNQIEDPLTAKTRIFCSVWINDQTIIDQKISYNIHALKLRELKGYAIQSRKFAEQFRLRFQSQQHTWENANINLGPLTLMEGSIPLYQGDLKRAVLNLTSKFSEIIPLIDDTLEAFKKS</sequence>
<comment type="caution">
    <text evidence="1">The sequence shown here is derived from an EMBL/GenBank/DDBJ whole genome shotgun (WGS) entry which is preliminary data.</text>
</comment>
<protein>
    <submittedName>
        <fullName evidence="1">Uncharacterized protein</fullName>
    </submittedName>
</protein>
<organism evidence="1 2">
    <name type="scientific">Pedobacter duraquae</name>
    <dbReference type="NCBI Taxonomy" id="425511"/>
    <lineage>
        <taxon>Bacteria</taxon>
        <taxon>Pseudomonadati</taxon>
        <taxon>Bacteroidota</taxon>
        <taxon>Sphingobacteriia</taxon>
        <taxon>Sphingobacteriales</taxon>
        <taxon>Sphingobacteriaceae</taxon>
        <taxon>Pedobacter</taxon>
    </lineage>
</organism>
<dbReference type="Proteomes" id="UP000295499">
    <property type="component" value="Unassembled WGS sequence"/>
</dbReference>
<name>A0A4R6IPD1_9SPHI</name>
<dbReference type="OrthoDB" id="674567at2"/>
<gene>
    <name evidence="1" type="ORF">CLV32_0142</name>
</gene>
<dbReference type="EMBL" id="SNWM01000001">
    <property type="protein sequence ID" value="TDO23856.1"/>
    <property type="molecule type" value="Genomic_DNA"/>
</dbReference>
<keyword evidence="2" id="KW-1185">Reference proteome</keyword>
<dbReference type="AlphaFoldDB" id="A0A4R6IPD1"/>
<dbReference type="RefSeq" id="WP_133551398.1">
    <property type="nucleotide sequence ID" value="NZ_SNWM01000001.1"/>
</dbReference>
<accession>A0A4R6IPD1</accession>